<evidence type="ECO:0000259" key="7">
    <source>
        <dbReference type="Pfam" id="PF20684"/>
    </source>
</evidence>
<gene>
    <name evidence="8" type="ORF">OEA41_001494</name>
</gene>
<evidence type="ECO:0000256" key="4">
    <source>
        <dbReference type="ARBA" id="ARBA00023136"/>
    </source>
</evidence>
<evidence type="ECO:0000256" key="3">
    <source>
        <dbReference type="ARBA" id="ARBA00022989"/>
    </source>
</evidence>
<evidence type="ECO:0000313" key="9">
    <source>
        <dbReference type="Proteomes" id="UP001276659"/>
    </source>
</evidence>
<evidence type="ECO:0000313" key="8">
    <source>
        <dbReference type="EMBL" id="KAK3174250.1"/>
    </source>
</evidence>
<feature type="transmembrane region" description="Helical" evidence="6">
    <location>
        <begin position="92"/>
        <end position="112"/>
    </location>
</feature>
<feature type="transmembrane region" description="Helical" evidence="6">
    <location>
        <begin position="35"/>
        <end position="54"/>
    </location>
</feature>
<feature type="transmembrane region" description="Helical" evidence="6">
    <location>
        <begin position="177"/>
        <end position="197"/>
    </location>
</feature>
<feature type="transmembrane region" description="Helical" evidence="6">
    <location>
        <begin position="124"/>
        <end position="146"/>
    </location>
</feature>
<feature type="domain" description="Rhodopsin" evidence="7">
    <location>
        <begin position="155"/>
        <end position="233"/>
    </location>
</feature>
<dbReference type="GO" id="GO:0016020">
    <property type="term" value="C:membrane"/>
    <property type="evidence" value="ECO:0007669"/>
    <property type="project" value="UniProtKB-SubCell"/>
</dbReference>
<keyword evidence="9" id="KW-1185">Reference proteome</keyword>
<dbReference type="InterPro" id="IPR049326">
    <property type="entry name" value="Rhodopsin_dom_fungi"/>
</dbReference>
<comment type="subcellular location">
    <subcellularLocation>
        <location evidence="1">Membrane</location>
        <topology evidence="1">Multi-pass membrane protein</topology>
    </subcellularLocation>
</comment>
<evidence type="ECO:0000256" key="6">
    <source>
        <dbReference type="SAM" id="Phobius"/>
    </source>
</evidence>
<comment type="similarity">
    <text evidence="5">Belongs to the SAT4 family.</text>
</comment>
<feature type="transmembrane region" description="Helical" evidence="6">
    <location>
        <begin position="6"/>
        <end position="23"/>
    </location>
</feature>
<dbReference type="PANTHER" id="PTHR33048:SF47">
    <property type="entry name" value="INTEGRAL MEMBRANE PROTEIN-RELATED"/>
    <property type="match status" value="1"/>
</dbReference>
<dbReference type="EMBL" id="JASNWA010000006">
    <property type="protein sequence ID" value="KAK3174250.1"/>
    <property type="molecule type" value="Genomic_DNA"/>
</dbReference>
<keyword evidence="4 6" id="KW-0472">Membrane</keyword>
<comment type="caution">
    <text evidence="8">The sequence shown here is derived from an EMBL/GenBank/DDBJ whole genome shotgun (WGS) entry which is preliminary data.</text>
</comment>
<reference evidence="8" key="1">
    <citation type="submission" date="2022-11" db="EMBL/GenBank/DDBJ databases">
        <title>Chromosomal genome sequence assembly and mating type (MAT) locus characterization of the leprose asexual lichenized fungus Lepraria neglecta (Nyl.) Erichsen.</title>
        <authorList>
            <person name="Allen J.L."/>
            <person name="Pfeffer B."/>
        </authorList>
    </citation>
    <scope>NUCLEOTIDE SEQUENCE</scope>
    <source>
        <strain evidence="8">Allen 5258</strain>
    </source>
</reference>
<name>A0AAD9Z9U6_9LECA</name>
<evidence type="ECO:0000256" key="1">
    <source>
        <dbReference type="ARBA" id="ARBA00004141"/>
    </source>
</evidence>
<sequence>MVISGTFFGIAILAAIARTVIRVHLNQRLELDDGFLSLACVCFIATTILLYKMMPDIYLFETLETEPGSVTTVIPPVEIFHKVVWFENCDSAYLFVTWTAIFLVKASFLTFFRRLIDRVGKMVTYWKVVVAITIVVFGFCACIGFIGCPKSGLEAIVAIPVWVLWSVKITRRQKIGIGTFLCLNIVMAIIAIVRVAGIRHRGTIDYTWIFFWQHIEVCVAVSMVSFTAFRSLFVSTGQEAAAKKAKPWYSSQARKLRGAKGERLRNGGHEKLPSIPGAIMTGMRTFIRGSRGVSTIDSEAGQEHSEGFPLRDRDHITVTNVFSSELKEVCEAIISNSLAADE</sequence>
<keyword evidence="3 6" id="KW-1133">Transmembrane helix</keyword>
<feature type="transmembrane region" description="Helical" evidence="6">
    <location>
        <begin position="152"/>
        <end position="170"/>
    </location>
</feature>
<evidence type="ECO:0000256" key="5">
    <source>
        <dbReference type="ARBA" id="ARBA00038359"/>
    </source>
</evidence>
<proteinExistence type="inferred from homology"/>
<dbReference type="PANTHER" id="PTHR33048">
    <property type="entry name" value="PTH11-LIKE INTEGRAL MEMBRANE PROTEIN (AFU_ORTHOLOGUE AFUA_5G11245)"/>
    <property type="match status" value="1"/>
</dbReference>
<organism evidence="8 9">
    <name type="scientific">Lepraria neglecta</name>
    <dbReference type="NCBI Taxonomy" id="209136"/>
    <lineage>
        <taxon>Eukaryota</taxon>
        <taxon>Fungi</taxon>
        <taxon>Dikarya</taxon>
        <taxon>Ascomycota</taxon>
        <taxon>Pezizomycotina</taxon>
        <taxon>Lecanoromycetes</taxon>
        <taxon>OSLEUM clade</taxon>
        <taxon>Lecanoromycetidae</taxon>
        <taxon>Lecanorales</taxon>
        <taxon>Lecanorineae</taxon>
        <taxon>Stereocaulaceae</taxon>
        <taxon>Lepraria</taxon>
    </lineage>
</organism>
<dbReference type="Pfam" id="PF20684">
    <property type="entry name" value="Fung_rhodopsin"/>
    <property type="match status" value="1"/>
</dbReference>
<evidence type="ECO:0000256" key="2">
    <source>
        <dbReference type="ARBA" id="ARBA00022692"/>
    </source>
</evidence>
<dbReference type="AlphaFoldDB" id="A0AAD9Z9U6"/>
<keyword evidence="2 6" id="KW-0812">Transmembrane</keyword>
<protein>
    <recommendedName>
        <fullName evidence="7">Rhodopsin domain-containing protein</fullName>
    </recommendedName>
</protein>
<dbReference type="Proteomes" id="UP001276659">
    <property type="component" value="Unassembled WGS sequence"/>
</dbReference>
<feature type="transmembrane region" description="Helical" evidence="6">
    <location>
        <begin position="209"/>
        <end position="229"/>
    </location>
</feature>
<dbReference type="InterPro" id="IPR052337">
    <property type="entry name" value="SAT4-like"/>
</dbReference>
<accession>A0AAD9Z9U6</accession>